<evidence type="ECO:0000313" key="7">
    <source>
        <dbReference type="EMBL" id="AXA84204.1"/>
    </source>
</evidence>
<dbReference type="InterPro" id="IPR052950">
    <property type="entry name" value="CISD"/>
</dbReference>
<evidence type="ECO:0000259" key="6">
    <source>
        <dbReference type="SMART" id="SM00704"/>
    </source>
</evidence>
<dbReference type="EMBL" id="CP029556">
    <property type="protein sequence ID" value="AXA84204.1"/>
    <property type="molecule type" value="Genomic_DNA"/>
</dbReference>
<feature type="region of interest" description="Disordered" evidence="5">
    <location>
        <begin position="125"/>
        <end position="178"/>
    </location>
</feature>
<evidence type="ECO:0000256" key="1">
    <source>
        <dbReference type="ARBA" id="ARBA00022714"/>
    </source>
</evidence>
<dbReference type="GO" id="GO:0051537">
    <property type="term" value="F:2 iron, 2 sulfur cluster binding"/>
    <property type="evidence" value="ECO:0007669"/>
    <property type="project" value="UniProtKB-KW"/>
</dbReference>
<accession>A0A344J594</accession>
<evidence type="ECO:0000256" key="4">
    <source>
        <dbReference type="ARBA" id="ARBA00023014"/>
    </source>
</evidence>
<protein>
    <submittedName>
        <fullName evidence="7">Iron-binding protein</fullName>
    </submittedName>
</protein>
<dbReference type="InterPro" id="IPR010693">
    <property type="entry name" value="Divergent_4Fe-4S_mono-cluster"/>
</dbReference>
<evidence type="ECO:0000256" key="2">
    <source>
        <dbReference type="ARBA" id="ARBA00022723"/>
    </source>
</evidence>
<dbReference type="KEGG" id="lue:DCD74_05370"/>
<evidence type="ECO:0000256" key="3">
    <source>
        <dbReference type="ARBA" id="ARBA00023004"/>
    </source>
</evidence>
<dbReference type="InterPro" id="IPR018967">
    <property type="entry name" value="FeS-contain_CDGSH-typ"/>
</dbReference>
<dbReference type="SMART" id="SM00704">
    <property type="entry name" value="ZnF_CDGSH"/>
    <property type="match status" value="2"/>
</dbReference>
<keyword evidence="1" id="KW-0001">2Fe-2S</keyword>
<name>A0A344J594_9GAMM</name>
<dbReference type="GO" id="GO:0005737">
    <property type="term" value="C:cytoplasm"/>
    <property type="evidence" value="ECO:0007669"/>
    <property type="project" value="UniProtKB-ARBA"/>
</dbReference>
<keyword evidence="8" id="KW-1185">Reference proteome</keyword>
<sequence length="214" mass="23502">MGITTIRGERIAVSFDSDRCIHARFCVLGNPKVFVPGADGQWIFPDQADANEVEAIIRRCPSGALAFERLDGQADEHPPVVNIIKMHENGPLDLHADTLMNDGSHRLRTVLCRCGHSNKKPYCDGSHHDSHFSASGERDAKEDAKPLAERGGELRVRPQKNGPLKLEGPRELVSGGNRTLDRMESVKLCRCGHSGNKPYCDGSHKKVGFEAEGE</sequence>
<dbReference type="AlphaFoldDB" id="A0A344J594"/>
<dbReference type="Pfam" id="PF09360">
    <property type="entry name" value="zf-CDGSH"/>
    <property type="match status" value="2"/>
</dbReference>
<dbReference type="Gene3D" id="3.30.70.20">
    <property type="match status" value="1"/>
</dbReference>
<keyword evidence="2" id="KW-0479">Metal-binding</keyword>
<proteinExistence type="predicted"/>
<dbReference type="InterPro" id="IPR042216">
    <property type="entry name" value="MitoNEET_CISD"/>
</dbReference>
<dbReference type="OrthoDB" id="9795032at2"/>
<dbReference type="RefSeq" id="WP_112926417.1">
    <property type="nucleotide sequence ID" value="NZ_CP029556.1"/>
</dbReference>
<evidence type="ECO:0000313" key="8">
    <source>
        <dbReference type="Proteomes" id="UP000251842"/>
    </source>
</evidence>
<evidence type="ECO:0000256" key="5">
    <source>
        <dbReference type="SAM" id="MobiDB-lite"/>
    </source>
</evidence>
<dbReference type="Pfam" id="PF06902">
    <property type="entry name" value="Fer4_19"/>
    <property type="match status" value="1"/>
</dbReference>
<dbReference type="Gene3D" id="3.40.5.90">
    <property type="entry name" value="CDGSH iron-sulfur domain, mitoNEET-type"/>
    <property type="match status" value="2"/>
</dbReference>
<gene>
    <name evidence="7" type="ORF">DCD74_05370</name>
</gene>
<keyword evidence="4" id="KW-0411">Iron-sulfur</keyword>
<dbReference type="PANTHER" id="PTHR46491:SF3">
    <property type="entry name" value="CDGSH IRON-SULFUR DOMAIN-CONTAINING PROTEIN 3, MITOCHONDRIAL"/>
    <property type="match status" value="1"/>
</dbReference>
<reference evidence="8" key="1">
    <citation type="submission" date="2018-05" db="EMBL/GenBank/DDBJ databases">
        <title>Luteimonas pekinense sp. nov., isolated from human Meibomian gland secretions, Beijing, China.</title>
        <authorList>
            <person name="Wen T."/>
            <person name="Bai H."/>
            <person name="Lv H."/>
        </authorList>
    </citation>
    <scope>NUCLEOTIDE SEQUENCE [LARGE SCALE GENOMIC DNA]</scope>
    <source>
        <strain evidence="8">83-4</strain>
    </source>
</reference>
<dbReference type="Proteomes" id="UP000251842">
    <property type="component" value="Chromosome"/>
</dbReference>
<feature type="domain" description="Iron-binding zinc finger CDGSH type" evidence="6">
    <location>
        <begin position="171"/>
        <end position="210"/>
    </location>
</feature>
<dbReference type="PANTHER" id="PTHR46491">
    <property type="entry name" value="CDGSH IRON SULFUR DOMAIN PROTEIN HOMOLOG"/>
    <property type="match status" value="1"/>
</dbReference>
<dbReference type="GO" id="GO:0046872">
    <property type="term" value="F:metal ion binding"/>
    <property type="evidence" value="ECO:0007669"/>
    <property type="project" value="UniProtKB-KW"/>
</dbReference>
<keyword evidence="3" id="KW-0408">Iron</keyword>
<feature type="compositionally biased region" description="Basic and acidic residues" evidence="5">
    <location>
        <begin position="125"/>
        <end position="156"/>
    </location>
</feature>
<organism evidence="7 8">
    <name type="scientific">Solilutibacter oculi</name>
    <dbReference type="NCBI Taxonomy" id="2698682"/>
    <lineage>
        <taxon>Bacteria</taxon>
        <taxon>Pseudomonadati</taxon>
        <taxon>Pseudomonadota</taxon>
        <taxon>Gammaproteobacteria</taxon>
        <taxon>Lysobacterales</taxon>
        <taxon>Lysobacteraceae</taxon>
        <taxon>Solilutibacter</taxon>
    </lineage>
</organism>
<dbReference type="SUPFAM" id="SSF54862">
    <property type="entry name" value="4Fe-4S ferredoxins"/>
    <property type="match status" value="1"/>
</dbReference>
<feature type="domain" description="Iron-binding zinc finger CDGSH type" evidence="6">
    <location>
        <begin position="89"/>
        <end position="133"/>
    </location>
</feature>